<evidence type="ECO:0000256" key="1">
    <source>
        <dbReference type="SAM" id="MobiDB-lite"/>
    </source>
</evidence>
<sequence>MAAVKKTERQTVSMTFRKPWGRYSKGDRAGFPEERAKQLEDRKIAVRSADVKAEENEEKPAGKQTPAKGTEGADKV</sequence>
<name>A0A1H9UT17_9GAMM</name>
<dbReference type="AlphaFoldDB" id="A0A1H9UT17"/>
<proteinExistence type="predicted"/>
<evidence type="ECO:0000313" key="2">
    <source>
        <dbReference type="EMBL" id="SES12481.1"/>
    </source>
</evidence>
<keyword evidence="3" id="KW-1185">Reference proteome</keyword>
<reference evidence="3" key="1">
    <citation type="submission" date="2016-10" db="EMBL/GenBank/DDBJ databases">
        <authorList>
            <person name="Varghese N."/>
            <person name="Submissions S."/>
        </authorList>
    </citation>
    <scope>NUCLEOTIDE SEQUENCE [LARGE SCALE GENOMIC DNA]</scope>
    <source>
        <strain evidence="3">CGMCC 1.6495</strain>
    </source>
</reference>
<gene>
    <name evidence="2" type="ORF">SAMN04487958_107197</name>
</gene>
<organism evidence="2 3">
    <name type="scientific">Vreelandella subterranea</name>
    <dbReference type="NCBI Taxonomy" id="416874"/>
    <lineage>
        <taxon>Bacteria</taxon>
        <taxon>Pseudomonadati</taxon>
        <taxon>Pseudomonadota</taxon>
        <taxon>Gammaproteobacteria</taxon>
        <taxon>Oceanospirillales</taxon>
        <taxon>Halomonadaceae</taxon>
        <taxon>Vreelandella</taxon>
    </lineage>
</organism>
<accession>A0A1H9UT17</accession>
<evidence type="ECO:0000313" key="3">
    <source>
        <dbReference type="Proteomes" id="UP000198505"/>
    </source>
</evidence>
<dbReference type="STRING" id="416874.SAMN04487958_107197"/>
<dbReference type="EMBL" id="FOGS01000007">
    <property type="protein sequence ID" value="SES12481.1"/>
    <property type="molecule type" value="Genomic_DNA"/>
</dbReference>
<feature type="compositionally biased region" description="Basic and acidic residues" evidence="1">
    <location>
        <begin position="24"/>
        <end position="61"/>
    </location>
</feature>
<dbReference type="Proteomes" id="UP000198505">
    <property type="component" value="Unassembled WGS sequence"/>
</dbReference>
<dbReference type="RefSeq" id="WP_092828156.1">
    <property type="nucleotide sequence ID" value="NZ_FOGS01000007.1"/>
</dbReference>
<feature type="region of interest" description="Disordered" evidence="1">
    <location>
        <begin position="1"/>
        <end position="76"/>
    </location>
</feature>
<protein>
    <submittedName>
        <fullName evidence="2">Uncharacterized protein</fullName>
    </submittedName>
</protein>